<dbReference type="EMBL" id="LUEZ02000045">
    <property type="protein sequence ID" value="RDB24197.1"/>
    <property type="molecule type" value="Genomic_DNA"/>
</dbReference>
<proteinExistence type="predicted"/>
<sequence>MHSSDFKRPSNNLQFQFQVQPDPSGPHLKSDKPSSQHTVTSPIAHIPTSHIQASSLRTEPRTQKSHHTTRQKSQTQFHKYIQQKPLNGSHIRLS</sequence>
<reference evidence="2" key="1">
    <citation type="submission" date="2018-04" db="EMBL/GenBank/DDBJ databases">
        <title>Whole genome sequencing of Hypsizygus marmoreus.</title>
        <authorList>
            <person name="Choi I.-G."/>
            <person name="Min B."/>
            <person name="Kim J.-G."/>
            <person name="Kim S."/>
            <person name="Oh Y.-L."/>
            <person name="Kong W.-S."/>
            <person name="Park H."/>
            <person name="Jeong J."/>
            <person name="Song E.-S."/>
        </authorList>
    </citation>
    <scope>NUCLEOTIDE SEQUENCE [LARGE SCALE GENOMIC DNA]</scope>
    <source>
        <strain evidence="2">51987-8</strain>
    </source>
</reference>
<dbReference type="AlphaFoldDB" id="A0A369JUI0"/>
<evidence type="ECO:0000313" key="3">
    <source>
        <dbReference type="Proteomes" id="UP000076154"/>
    </source>
</evidence>
<protein>
    <submittedName>
        <fullName evidence="2">Uncharacterized protein</fullName>
    </submittedName>
</protein>
<evidence type="ECO:0000256" key="1">
    <source>
        <dbReference type="SAM" id="MobiDB-lite"/>
    </source>
</evidence>
<comment type="caution">
    <text evidence="2">The sequence shown here is derived from an EMBL/GenBank/DDBJ whole genome shotgun (WGS) entry which is preliminary data.</text>
</comment>
<name>A0A369JUI0_HYPMA</name>
<keyword evidence="3" id="KW-1185">Reference proteome</keyword>
<evidence type="ECO:0000313" key="2">
    <source>
        <dbReference type="EMBL" id="RDB24197.1"/>
    </source>
</evidence>
<feature type="region of interest" description="Disordered" evidence="1">
    <location>
        <begin position="1"/>
        <end position="94"/>
    </location>
</feature>
<dbReference type="Proteomes" id="UP000076154">
    <property type="component" value="Unassembled WGS sequence"/>
</dbReference>
<organism evidence="2 3">
    <name type="scientific">Hypsizygus marmoreus</name>
    <name type="common">White beech mushroom</name>
    <name type="synonym">Agaricus marmoreus</name>
    <dbReference type="NCBI Taxonomy" id="39966"/>
    <lineage>
        <taxon>Eukaryota</taxon>
        <taxon>Fungi</taxon>
        <taxon>Dikarya</taxon>
        <taxon>Basidiomycota</taxon>
        <taxon>Agaricomycotina</taxon>
        <taxon>Agaricomycetes</taxon>
        <taxon>Agaricomycetidae</taxon>
        <taxon>Agaricales</taxon>
        <taxon>Tricholomatineae</taxon>
        <taxon>Lyophyllaceae</taxon>
        <taxon>Hypsizygus</taxon>
    </lineage>
</organism>
<accession>A0A369JUI0</accession>
<dbReference type="InParanoid" id="A0A369JUI0"/>
<gene>
    <name evidence="2" type="ORF">Hypma_008656</name>
</gene>
<feature type="compositionally biased region" description="Polar residues" evidence="1">
    <location>
        <begin position="9"/>
        <end position="21"/>
    </location>
</feature>